<protein>
    <submittedName>
        <fullName evidence="1">Uncharacterized protein</fullName>
    </submittedName>
</protein>
<dbReference type="PROSITE" id="PS51257">
    <property type="entry name" value="PROKAR_LIPOPROTEIN"/>
    <property type="match status" value="1"/>
</dbReference>
<dbReference type="Proteomes" id="UP000654075">
    <property type="component" value="Unassembled WGS sequence"/>
</dbReference>
<evidence type="ECO:0000313" key="1">
    <source>
        <dbReference type="EMBL" id="CAE8590750.1"/>
    </source>
</evidence>
<organism evidence="1 2">
    <name type="scientific">Polarella glacialis</name>
    <name type="common">Dinoflagellate</name>
    <dbReference type="NCBI Taxonomy" id="89957"/>
    <lineage>
        <taxon>Eukaryota</taxon>
        <taxon>Sar</taxon>
        <taxon>Alveolata</taxon>
        <taxon>Dinophyceae</taxon>
        <taxon>Suessiales</taxon>
        <taxon>Suessiaceae</taxon>
        <taxon>Polarella</taxon>
    </lineage>
</organism>
<accession>A0A813DNK5</accession>
<name>A0A813DNK5_POLGL</name>
<gene>
    <name evidence="1" type="ORF">PGLA1383_LOCUS9466</name>
</gene>
<proteinExistence type="predicted"/>
<comment type="caution">
    <text evidence="1">The sequence shown here is derived from an EMBL/GenBank/DDBJ whole genome shotgun (WGS) entry which is preliminary data.</text>
</comment>
<reference evidence="1" key="1">
    <citation type="submission" date="2021-02" db="EMBL/GenBank/DDBJ databases">
        <authorList>
            <person name="Dougan E. K."/>
            <person name="Rhodes N."/>
            <person name="Thang M."/>
            <person name="Chan C."/>
        </authorList>
    </citation>
    <scope>NUCLEOTIDE SEQUENCE</scope>
</reference>
<dbReference type="EMBL" id="CAJNNV010004435">
    <property type="protein sequence ID" value="CAE8590750.1"/>
    <property type="molecule type" value="Genomic_DNA"/>
</dbReference>
<keyword evidence="2" id="KW-1185">Reference proteome</keyword>
<evidence type="ECO:0000313" key="2">
    <source>
        <dbReference type="Proteomes" id="UP000654075"/>
    </source>
</evidence>
<dbReference type="AlphaFoldDB" id="A0A813DNK5"/>
<sequence>MAAQQKDQALVNYHASVVAGCDTSMSQHVLALGTMATSIAKLKAEHEQCETDRAGFLAERHTASSEFIAWLDAEAGMTPSNAVPQDESEVEAWVERALFWWKSFNATYTEFKVNESNAVVEAKIEVTNCAGELTGYTESYCSWAEAISVVTSTYTTCRSGAMGLYDATLASVKASAAARTTELAGLSKAQCLLNALVLDDSGVSGELDACENVPPSSGMIITEPELAGYSQTLVDEMGTPSDSSIPLSDFACQLLGFWQEASYFEQVVKAVGVAKFSPTLRAAIWLWPQAVKLLNLRTLSLHSRDLPWFRTRSDVSSPARQNIGASPGLITTLRAVGFFMLDNSIRMSPFYRCLLVLGLAGLPLVASQNANTTNATTSPFPNATTSPVQDLVELLVALVKQSGSLTTSQKSIVSRLNAKLNSVSLPAVMAAQQKDQALVNYHASVVAGCDTSMSQHVLALGTMATSIAKLKAEHEQCETDKAGFLAERHTASSEFIAWLDAEAGMTPSNAVPQDESEVEAWVERALFWWKSFNATYTEFKVNESNAVVEAKIEVTNCAGELTGYTESYCSWAQAISVVTSTYTTCRSGAMSLYDATLASVKASAAARRTEFAGLSKAQCLLNALVLDDSGVSGELDACENAPPSTSDMIITEPELAGYSQTLVDEMGTPSDSSIPLSACRKNGLNIPIQLPGYGSVRLESQVRVKISFGRKFAKGHMHRNKNNFLPAAFYFAHLAACISCCFDPKLDFACQLLGFWQEASYFEQVVKPPWPHHDIKCGGFFMLGNSIRSPFYRCLLVLGLAGLPLVASQNANTTNATTSSPVQDLVELLVALVKQSGSLTTSQKSIVSRLNAKLNSVSLPAVMAARQKDQALVNYHASVVAGCDTSMSQHVLALGTMATSIAKLKAEHEQCETDRAGFLAERHTASSEFIAWLDAEAGMTPSNAVPQDESEVEAWVERALFWWKSFNATYTEFKVNESNAVVEAKIEVTNCAGELTGYTESYCSWAEAISVVTSTYTTCRSGAMGLYDATLASVKASAAARRTEFAGLSKAQCLLNALVLDDSGVSGELDACENAPPSTSDMIITEPELAGYSQTLVDEMGTPSDSSIPLSVESRLCTAA</sequence>